<sequence length="681" mass="73565">MGDVLWTPPADVRERSRIGDYLRWLAEHRGLEFADYDALWRWSVTDLDAFWRSIWDYFEVVAHTPPTATLTDRAMPGTRWFPGATLNYAENVLRMPGRGDDDPVVIAHGQTRAPVTLTAGQLREQVRRVAAGLRRLGVGQGDRVAAYSPNIPETFVLLLATSSLGAIFSSCAPEFGTRSVTDRWQQIEPKVLVAVDGYRYGEKPVDRRGEVAAIRAALPSLQHTVGIAYLDPAGTDGHNSASALLGGAPDRMKAAPGGAISWDELAAETDEPLTFTPVPFDHPLYVLYSSGTTGLPKPIVHGHGGILLEHLKMLALHHDLGPADRFFWFTTTGWMMWNFLVSGPAVGAAIVLFDGNPGHPDLGALWRMAAETGTTYFGTSAPFLLACRKAGVVPRDIADLSALRGVGSTGAPLPPEGFTWVYENVGDRLQLQSLSGGTDVCTGFVGGVPLLPVHAGEITCRALGAKVEARSADGTPVIGQLGELVVTEPMPSMPVGFWNDPEGTRYREAYFELYPGVWRHGDWITINDRGGCVITGRSDATLNRGGVRLGTAEFYSVVEGLDEVVDSVVVHLEDDEGGAGELLLFVVLAEGLELDDDLRKKISRELRTSLSPRHVPDEIHQVRAVPRTLSAKKLEVPVKKILTGTPVDNAAAKGALANPESLGAFATFAQRRAHTDESTPA</sequence>
<keyword evidence="2 8" id="KW-0436">Ligase</keyword>
<dbReference type="InterPro" id="IPR025110">
    <property type="entry name" value="AMP-bd_C"/>
</dbReference>
<dbReference type="InterPro" id="IPR000873">
    <property type="entry name" value="AMP-dep_synth/lig_dom"/>
</dbReference>
<dbReference type="Proteomes" id="UP000245683">
    <property type="component" value="Unassembled WGS sequence"/>
</dbReference>
<evidence type="ECO:0000256" key="4">
    <source>
        <dbReference type="ARBA" id="ARBA00022840"/>
    </source>
</evidence>
<evidence type="ECO:0000256" key="1">
    <source>
        <dbReference type="ARBA" id="ARBA00006432"/>
    </source>
</evidence>
<evidence type="ECO:0000256" key="3">
    <source>
        <dbReference type="ARBA" id="ARBA00022741"/>
    </source>
</evidence>
<dbReference type="PANTHER" id="PTHR42921:SF1">
    <property type="entry name" value="ACETOACETYL-COA SYNTHETASE"/>
    <property type="match status" value="1"/>
</dbReference>
<organism evidence="8 9">
    <name type="scientific">Micromonospora globispora</name>
    <dbReference type="NCBI Taxonomy" id="1450148"/>
    <lineage>
        <taxon>Bacteria</taxon>
        <taxon>Bacillati</taxon>
        <taxon>Actinomycetota</taxon>
        <taxon>Actinomycetes</taxon>
        <taxon>Micromonosporales</taxon>
        <taxon>Micromonosporaceae</taxon>
        <taxon>Micromonospora</taxon>
    </lineage>
</organism>
<protein>
    <submittedName>
        <fullName evidence="8">Acetoacetate--CoA ligase</fullName>
    </submittedName>
</protein>
<proteinExistence type="inferred from homology"/>
<dbReference type="Gene3D" id="3.40.50.12780">
    <property type="entry name" value="N-terminal domain of ligase-like"/>
    <property type="match status" value="1"/>
</dbReference>
<evidence type="ECO:0000259" key="5">
    <source>
        <dbReference type="Pfam" id="PF00501"/>
    </source>
</evidence>
<dbReference type="PROSITE" id="PS00455">
    <property type="entry name" value="AMP_BINDING"/>
    <property type="match status" value="1"/>
</dbReference>
<dbReference type="Pfam" id="PF16177">
    <property type="entry name" value="ACAS_N"/>
    <property type="match status" value="1"/>
</dbReference>
<dbReference type="InterPro" id="IPR005914">
    <property type="entry name" value="Acac_CoA_synth"/>
</dbReference>
<dbReference type="RefSeq" id="WP_109943150.1">
    <property type="nucleotide sequence ID" value="NZ_QGGF01000398.1"/>
</dbReference>
<gene>
    <name evidence="8" type="ORF">DLJ46_03155</name>
</gene>
<comment type="similarity">
    <text evidence="1">Belongs to the ATP-dependent AMP-binding enzyme family.</text>
</comment>
<dbReference type="InterPro" id="IPR042099">
    <property type="entry name" value="ANL_N_sf"/>
</dbReference>
<evidence type="ECO:0000259" key="7">
    <source>
        <dbReference type="Pfam" id="PF16177"/>
    </source>
</evidence>
<dbReference type="GO" id="GO:0006629">
    <property type="term" value="P:lipid metabolic process"/>
    <property type="evidence" value="ECO:0007669"/>
    <property type="project" value="InterPro"/>
</dbReference>
<name>A0A317KGW7_9ACTN</name>
<dbReference type="AlphaFoldDB" id="A0A317KGW7"/>
<dbReference type="EMBL" id="QGSV01000069">
    <property type="protein sequence ID" value="PWU52386.1"/>
    <property type="molecule type" value="Genomic_DNA"/>
</dbReference>
<dbReference type="SUPFAM" id="SSF56801">
    <property type="entry name" value="Acetyl-CoA synthetase-like"/>
    <property type="match status" value="1"/>
</dbReference>
<dbReference type="InterPro" id="IPR032387">
    <property type="entry name" value="ACAS_N"/>
</dbReference>
<dbReference type="PANTHER" id="PTHR42921">
    <property type="entry name" value="ACETOACETYL-COA SYNTHETASE"/>
    <property type="match status" value="1"/>
</dbReference>
<evidence type="ECO:0000313" key="9">
    <source>
        <dbReference type="Proteomes" id="UP000245683"/>
    </source>
</evidence>
<dbReference type="Gene3D" id="3.30.300.30">
    <property type="match status" value="1"/>
</dbReference>
<feature type="domain" description="Acetyl-coenzyme A synthetase N-terminal" evidence="7">
    <location>
        <begin position="36"/>
        <end position="92"/>
    </location>
</feature>
<reference evidence="9" key="1">
    <citation type="submission" date="2018-05" db="EMBL/GenBank/DDBJ databases">
        <title>Micromonospora globispora sp. nov. and Micromonospora rugosa sp. nov., isolated from marine sediment.</title>
        <authorList>
            <person name="Carro L."/>
            <person name="Aysel V."/>
            <person name="Cetin D."/>
            <person name="Igual J.M."/>
            <person name="Klenk H.-P."/>
            <person name="Trujillo M.E."/>
            <person name="Sahin N."/>
        </authorList>
    </citation>
    <scope>NUCLEOTIDE SEQUENCE [LARGE SCALE GENOMIC DNA]</scope>
    <source>
        <strain evidence="9">S2904</strain>
    </source>
</reference>
<dbReference type="NCBIfam" id="TIGR01217">
    <property type="entry name" value="ac_ac_CoA_syn"/>
    <property type="match status" value="1"/>
</dbReference>
<evidence type="ECO:0000313" key="8">
    <source>
        <dbReference type="EMBL" id="PWU52386.1"/>
    </source>
</evidence>
<dbReference type="Pfam" id="PF00501">
    <property type="entry name" value="AMP-binding"/>
    <property type="match status" value="1"/>
</dbReference>
<evidence type="ECO:0000259" key="6">
    <source>
        <dbReference type="Pfam" id="PF13193"/>
    </source>
</evidence>
<dbReference type="InterPro" id="IPR020845">
    <property type="entry name" value="AMP-binding_CS"/>
</dbReference>
<comment type="caution">
    <text evidence="8">The sequence shown here is derived from an EMBL/GenBank/DDBJ whole genome shotgun (WGS) entry which is preliminary data.</text>
</comment>
<dbReference type="OrthoDB" id="9803968at2"/>
<dbReference type="GO" id="GO:0030729">
    <property type="term" value="F:acetoacetate-CoA ligase activity"/>
    <property type="evidence" value="ECO:0007669"/>
    <property type="project" value="InterPro"/>
</dbReference>
<dbReference type="InterPro" id="IPR045851">
    <property type="entry name" value="AMP-bd_C_sf"/>
</dbReference>
<dbReference type="Pfam" id="PF13193">
    <property type="entry name" value="AMP-binding_C"/>
    <property type="match status" value="1"/>
</dbReference>
<accession>A0A317KGW7</accession>
<evidence type="ECO:0000256" key="2">
    <source>
        <dbReference type="ARBA" id="ARBA00022598"/>
    </source>
</evidence>
<keyword evidence="3" id="KW-0547">Nucleotide-binding</keyword>
<dbReference type="CDD" id="cd05943">
    <property type="entry name" value="AACS"/>
    <property type="match status" value="1"/>
</dbReference>
<dbReference type="GO" id="GO:0005524">
    <property type="term" value="F:ATP binding"/>
    <property type="evidence" value="ECO:0007669"/>
    <property type="project" value="UniProtKB-KW"/>
</dbReference>
<dbReference type="NCBIfam" id="NF002937">
    <property type="entry name" value="PRK03584.1"/>
    <property type="match status" value="1"/>
</dbReference>
<keyword evidence="9" id="KW-1185">Reference proteome</keyword>
<feature type="domain" description="AMP-dependent synthetase/ligase" evidence="5">
    <location>
        <begin position="102"/>
        <end position="489"/>
    </location>
</feature>
<feature type="domain" description="AMP-binding enzyme C-terminal" evidence="6">
    <location>
        <begin position="557"/>
        <end position="632"/>
    </location>
</feature>
<keyword evidence="4" id="KW-0067">ATP-binding</keyword>